<organism evidence="2">
    <name type="scientific">Hanusia phi</name>
    <dbReference type="NCBI Taxonomy" id="3032"/>
    <lineage>
        <taxon>Eukaryota</taxon>
        <taxon>Cryptophyceae</taxon>
        <taxon>Pyrenomonadales</taxon>
        <taxon>Geminigeraceae</taxon>
        <taxon>Hanusia</taxon>
    </lineage>
</organism>
<name>A0A7S0EXJ9_9CRYP</name>
<accession>A0A7S0EXJ9</accession>
<proteinExistence type="predicted"/>
<reference evidence="2" key="1">
    <citation type="submission" date="2021-01" db="EMBL/GenBank/DDBJ databases">
        <authorList>
            <person name="Corre E."/>
            <person name="Pelletier E."/>
            <person name="Niang G."/>
            <person name="Scheremetjew M."/>
            <person name="Finn R."/>
            <person name="Kale V."/>
            <person name="Holt S."/>
            <person name="Cochrane G."/>
            <person name="Meng A."/>
            <person name="Brown T."/>
            <person name="Cohen L."/>
        </authorList>
    </citation>
    <scope>NUCLEOTIDE SEQUENCE</scope>
    <source>
        <strain evidence="2">CCMP325</strain>
    </source>
</reference>
<keyword evidence="1" id="KW-0472">Membrane</keyword>
<dbReference type="SUPFAM" id="SSF48208">
    <property type="entry name" value="Six-hairpin glycosidases"/>
    <property type="match status" value="1"/>
</dbReference>
<evidence type="ECO:0008006" key="3">
    <source>
        <dbReference type="Google" id="ProtNLM"/>
    </source>
</evidence>
<evidence type="ECO:0000313" key="2">
    <source>
        <dbReference type="EMBL" id="CAD8496348.1"/>
    </source>
</evidence>
<dbReference type="InterPro" id="IPR012341">
    <property type="entry name" value="6hp_glycosidase-like_sf"/>
</dbReference>
<protein>
    <recommendedName>
        <fullName evidence="3">Alpha-L-rhamnosidase</fullName>
    </recommendedName>
</protein>
<keyword evidence="1" id="KW-0812">Transmembrane</keyword>
<dbReference type="GO" id="GO:0005975">
    <property type="term" value="P:carbohydrate metabolic process"/>
    <property type="evidence" value="ECO:0007669"/>
    <property type="project" value="InterPro"/>
</dbReference>
<sequence>MLARPLRPLVYWSNSIMMDFVRPQQKLETYKKEDGSAVVVLKFLASHGVQERNLTIIMTWAFSLAPDSRHVLFQSHGNVDDDVRAFLFDVKFTPMSITGIYSGGIEQMMYQNDWQAYFPSSDDLLEVFAAGPKDYGCIEVIRQSSLRVRDGKSSNLSTCLFSSTGATGLQEIVVGRLKNVDRWTTCDLEQEDFRCSKLPCFTSFSHSWMIFPNEWSYPVSAVIDDKTSQGVYSFFELSEDGLAKVSSLEMISSAISIYTNLVGILNSHRGSVVDGEQIDQIATGIRHPDRGYQDMYNFFDPDSFFSVQALLLSGSRYIHEQVRRVIERSGFYICMNSTQVCSKGQVPHHFVKDQPVFHAISGERQTGPNVFWILTSIEFAKITANYTWISQQLPLLRTALEYLLNGFDEDVGLIWADGSLMIDTFRRVGFTSDTNAIIIHLLQEFADVEQKFGNESLANQLRTISATIKKSFNQRLWRDDHVATSIDREGNFVDFVDYDSNLMAIALNATDSEEKDKKILERIDSNPLAARVPTWVSEVIYEGEMSRPKGGTADSVCGMARIAWFNALARRKLDLPRHFRFFLHNLLTKISSDLLDRTWLPERYTIDGAPQLDRTGFYFEYPAVLLLLLYKILLGVEFGFRSIVIRPWRVNKFRIAFGEIKIHYIRCKHVKLTTHMHGSTFFLLSNMADEHKPLRYSISSSCTGQPANSMQ</sequence>
<keyword evidence="1" id="KW-1133">Transmembrane helix</keyword>
<feature type="transmembrane region" description="Helical" evidence="1">
    <location>
        <begin position="621"/>
        <end position="644"/>
    </location>
</feature>
<dbReference type="InterPro" id="IPR008928">
    <property type="entry name" value="6-hairpin_glycosidase_sf"/>
</dbReference>
<dbReference type="Gene3D" id="1.50.10.10">
    <property type="match status" value="1"/>
</dbReference>
<dbReference type="EMBL" id="HBEO01025449">
    <property type="protein sequence ID" value="CAD8496348.1"/>
    <property type="molecule type" value="Transcribed_RNA"/>
</dbReference>
<evidence type="ECO:0000256" key="1">
    <source>
        <dbReference type="SAM" id="Phobius"/>
    </source>
</evidence>
<gene>
    <name evidence="2" type="ORF">HPHI1048_LOCUS17116</name>
</gene>
<dbReference type="AlphaFoldDB" id="A0A7S0EXJ9"/>